<dbReference type="Pfam" id="PF02673">
    <property type="entry name" value="BacA"/>
    <property type="match status" value="1"/>
</dbReference>
<dbReference type="GO" id="GO:0050380">
    <property type="term" value="F:undecaprenyl-diphosphatase activity"/>
    <property type="evidence" value="ECO:0007669"/>
    <property type="project" value="UniProtKB-UniRule"/>
</dbReference>
<feature type="transmembrane region" description="Helical" evidence="17">
    <location>
        <begin position="284"/>
        <end position="303"/>
    </location>
</feature>
<dbReference type="PANTHER" id="PTHR30622">
    <property type="entry name" value="UNDECAPRENYL-DIPHOSPHATASE"/>
    <property type="match status" value="1"/>
</dbReference>
<proteinExistence type="inferred from homology"/>
<dbReference type="GO" id="GO:0009252">
    <property type="term" value="P:peptidoglycan biosynthetic process"/>
    <property type="evidence" value="ECO:0007669"/>
    <property type="project" value="UniProtKB-KW"/>
</dbReference>
<comment type="similarity">
    <text evidence="2 17">Belongs to the UppP family.</text>
</comment>
<evidence type="ECO:0000256" key="10">
    <source>
        <dbReference type="ARBA" id="ARBA00022989"/>
    </source>
</evidence>
<evidence type="ECO:0000256" key="7">
    <source>
        <dbReference type="ARBA" id="ARBA00022801"/>
    </source>
</evidence>
<dbReference type="AlphaFoldDB" id="A0A9X2GDR2"/>
<evidence type="ECO:0000256" key="6">
    <source>
        <dbReference type="ARBA" id="ARBA00022692"/>
    </source>
</evidence>
<comment type="caution">
    <text evidence="18">The sequence shown here is derived from an EMBL/GenBank/DDBJ whole genome shotgun (WGS) entry which is preliminary data.</text>
</comment>
<dbReference type="EC" id="3.6.1.27" evidence="3 17"/>
<reference evidence="18" key="1">
    <citation type="submission" date="2022-06" db="EMBL/GenBank/DDBJ databases">
        <title>Genomic Encyclopedia of Archaeal and Bacterial Type Strains, Phase II (KMG-II): from individual species to whole genera.</title>
        <authorList>
            <person name="Goeker M."/>
        </authorList>
    </citation>
    <scope>NUCLEOTIDE SEQUENCE</scope>
    <source>
        <strain evidence="18">DSM 26652</strain>
    </source>
</reference>
<comment type="function">
    <text evidence="17">Catalyzes the dephosphorylation of undecaprenyl diphosphate (UPP). Confers resistance to bacitracin.</text>
</comment>
<feature type="transmembrane region" description="Helical" evidence="17">
    <location>
        <begin position="215"/>
        <end position="236"/>
    </location>
</feature>
<evidence type="ECO:0000256" key="5">
    <source>
        <dbReference type="ARBA" id="ARBA00022475"/>
    </source>
</evidence>
<evidence type="ECO:0000256" key="17">
    <source>
        <dbReference type="HAMAP-Rule" id="MF_01006"/>
    </source>
</evidence>
<comment type="catalytic activity">
    <reaction evidence="16 17">
        <text>di-trans,octa-cis-undecaprenyl diphosphate + H2O = di-trans,octa-cis-undecaprenyl phosphate + phosphate + H(+)</text>
        <dbReference type="Rhea" id="RHEA:28094"/>
        <dbReference type="ChEBI" id="CHEBI:15377"/>
        <dbReference type="ChEBI" id="CHEBI:15378"/>
        <dbReference type="ChEBI" id="CHEBI:43474"/>
        <dbReference type="ChEBI" id="CHEBI:58405"/>
        <dbReference type="ChEBI" id="CHEBI:60392"/>
        <dbReference type="EC" id="3.6.1.27"/>
    </reaction>
</comment>
<evidence type="ECO:0000256" key="1">
    <source>
        <dbReference type="ARBA" id="ARBA00004651"/>
    </source>
</evidence>
<accession>A0A9X2GDR2</accession>
<evidence type="ECO:0000256" key="2">
    <source>
        <dbReference type="ARBA" id="ARBA00010621"/>
    </source>
</evidence>
<evidence type="ECO:0000313" key="19">
    <source>
        <dbReference type="Proteomes" id="UP001139493"/>
    </source>
</evidence>
<gene>
    <name evidence="17" type="primary">uppP</name>
    <name evidence="18" type="ORF">APR03_004106</name>
</gene>
<dbReference type="GO" id="GO:0008360">
    <property type="term" value="P:regulation of cell shape"/>
    <property type="evidence" value="ECO:0007669"/>
    <property type="project" value="UniProtKB-KW"/>
</dbReference>
<protein>
    <recommendedName>
        <fullName evidence="4 17">Undecaprenyl-diphosphatase</fullName>
        <ecNumber evidence="3 17">3.6.1.27</ecNumber>
    </recommendedName>
    <alternativeName>
        <fullName evidence="15 17">Bacitracin resistance protein</fullName>
    </alternativeName>
    <alternativeName>
        <fullName evidence="14 17">Undecaprenyl pyrophosphate phosphatase</fullName>
    </alternativeName>
</protein>
<dbReference type="EMBL" id="JAMTCS010000014">
    <property type="protein sequence ID" value="MCP2266736.1"/>
    <property type="molecule type" value="Genomic_DNA"/>
</dbReference>
<keyword evidence="9 17" id="KW-0573">Peptidoglycan synthesis</keyword>
<evidence type="ECO:0000313" key="18">
    <source>
        <dbReference type="EMBL" id="MCP2266736.1"/>
    </source>
</evidence>
<dbReference type="Proteomes" id="UP001139493">
    <property type="component" value="Unassembled WGS sequence"/>
</dbReference>
<feature type="transmembrane region" description="Helical" evidence="17">
    <location>
        <begin position="146"/>
        <end position="165"/>
    </location>
</feature>
<keyword evidence="10 17" id="KW-1133">Transmembrane helix</keyword>
<keyword evidence="8 17" id="KW-0133">Cell shape</keyword>
<dbReference type="PANTHER" id="PTHR30622:SF4">
    <property type="entry name" value="UNDECAPRENYL-DIPHOSPHATASE"/>
    <property type="match status" value="1"/>
</dbReference>
<dbReference type="GO" id="GO:0005886">
    <property type="term" value="C:plasma membrane"/>
    <property type="evidence" value="ECO:0007669"/>
    <property type="project" value="UniProtKB-SubCell"/>
</dbReference>
<keyword evidence="7 17" id="KW-0378">Hydrolase</keyword>
<evidence type="ECO:0000256" key="15">
    <source>
        <dbReference type="ARBA" id="ARBA00032932"/>
    </source>
</evidence>
<keyword evidence="5 17" id="KW-1003">Cell membrane</keyword>
<evidence type="ECO:0000256" key="3">
    <source>
        <dbReference type="ARBA" id="ARBA00012374"/>
    </source>
</evidence>
<feature type="transmembrane region" description="Helical" evidence="17">
    <location>
        <begin position="248"/>
        <end position="272"/>
    </location>
</feature>
<keyword evidence="11 17" id="KW-0472">Membrane</keyword>
<dbReference type="GO" id="GO:0046677">
    <property type="term" value="P:response to antibiotic"/>
    <property type="evidence" value="ECO:0007669"/>
    <property type="project" value="UniProtKB-UniRule"/>
</dbReference>
<dbReference type="InterPro" id="IPR003824">
    <property type="entry name" value="UppP"/>
</dbReference>
<keyword evidence="13 17" id="KW-0961">Cell wall biogenesis/degradation</keyword>
<organism evidence="18 19">
    <name type="scientific">Promicromonospora thailandica</name>
    <dbReference type="NCBI Taxonomy" id="765201"/>
    <lineage>
        <taxon>Bacteria</taxon>
        <taxon>Bacillati</taxon>
        <taxon>Actinomycetota</taxon>
        <taxon>Actinomycetes</taxon>
        <taxon>Micrococcales</taxon>
        <taxon>Promicromonosporaceae</taxon>
        <taxon>Promicromonospora</taxon>
    </lineage>
</organism>
<evidence type="ECO:0000256" key="9">
    <source>
        <dbReference type="ARBA" id="ARBA00022984"/>
    </source>
</evidence>
<name>A0A9X2GDR2_9MICO</name>
<evidence type="ECO:0000256" key="16">
    <source>
        <dbReference type="ARBA" id="ARBA00047594"/>
    </source>
</evidence>
<comment type="miscellaneous">
    <text evidence="17">Bacitracin is thought to be involved in the inhibition of peptidoglycan synthesis by sequestering undecaprenyl diphosphate, thereby reducing the pool of lipid carrier available.</text>
</comment>
<sequence>MSRPVTAWEAILLGLVQGLTEFLPISSSAHLRIVGELIGSGDPGAAFTAITQIGTEAAVIIYYRKKIGAILVAWSRALAGRNGTGWRARTGLGPRPGSVDVRHGRPGVVADHDAAMGWYIILGSIPIVVLGLLFEDYIENTFRNLWITVFTLAFFGLLLLLADVFGRQERELTSLTGRSALFFGLAQALALVPGVSRSGGTITAGLTMGFSRKAAADYSFLLALPAVLGSGFYQLVKTLGEPLPAGAPGWGATIIATIVAFGVGYAVIIGFLKIIGNYSYKPFVFYRFALAGLVVWLLMSGAIDPHGGVA</sequence>
<dbReference type="HAMAP" id="MF_01006">
    <property type="entry name" value="Undec_diphosphatase"/>
    <property type="match status" value="1"/>
</dbReference>
<keyword evidence="6 17" id="KW-0812">Transmembrane</keyword>
<evidence type="ECO:0000256" key="12">
    <source>
        <dbReference type="ARBA" id="ARBA00023251"/>
    </source>
</evidence>
<evidence type="ECO:0000256" key="14">
    <source>
        <dbReference type="ARBA" id="ARBA00032707"/>
    </source>
</evidence>
<feature type="transmembrane region" description="Helical" evidence="17">
    <location>
        <begin position="116"/>
        <end position="134"/>
    </location>
</feature>
<evidence type="ECO:0000256" key="8">
    <source>
        <dbReference type="ARBA" id="ARBA00022960"/>
    </source>
</evidence>
<keyword evidence="19" id="KW-1185">Reference proteome</keyword>
<dbReference type="GO" id="GO:0071555">
    <property type="term" value="P:cell wall organization"/>
    <property type="evidence" value="ECO:0007669"/>
    <property type="project" value="UniProtKB-KW"/>
</dbReference>
<evidence type="ECO:0000256" key="13">
    <source>
        <dbReference type="ARBA" id="ARBA00023316"/>
    </source>
</evidence>
<evidence type="ECO:0000256" key="4">
    <source>
        <dbReference type="ARBA" id="ARBA00021581"/>
    </source>
</evidence>
<comment type="subcellular location">
    <subcellularLocation>
        <location evidence="1 17">Cell membrane</location>
        <topology evidence="1 17">Multi-pass membrane protein</topology>
    </subcellularLocation>
</comment>
<keyword evidence="12 17" id="KW-0046">Antibiotic resistance</keyword>
<evidence type="ECO:0000256" key="11">
    <source>
        <dbReference type="ARBA" id="ARBA00023136"/>
    </source>
</evidence>